<gene>
    <name evidence="2" type="ORF">KPH14_004834</name>
</gene>
<evidence type="ECO:0000313" key="3">
    <source>
        <dbReference type="Proteomes" id="UP001258017"/>
    </source>
</evidence>
<feature type="chain" id="PRO_5042022927" description="Pheromone biosynthesis activating neuropeptide" evidence="1">
    <location>
        <begin position="25"/>
        <end position="170"/>
    </location>
</feature>
<dbReference type="EMBL" id="JAIFRP010000031">
    <property type="protein sequence ID" value="KAK2582541.1"/>
    <property type="molecule type" value="Genomic_DNA"/>
</dbReference>
<evidence type="ECO:0000256" key="1">
    <source>
        <dbReference type="SAM" id="SignalP"/>
    </source>
</evidence>
<evidence type="ECO:0000313" key="2">
    <source>
        <dbReference type="EMBL" id="KAK2582541.1"/>
    </source>
</evidence>
<evidence type="ECO:0008006" key="4">
    <source>
        <dbReference type="Google" id="ProtNLM"/>
    </source>
</evidence>
<name>A0AAD9VPQ3_9HYME</name>
<dbReference type="Proteomes" id="UP001258017">
    <property type="component" value="Unassembled WGS sequence"/>
</dbReference>
<comment type="caution">
    <text evidence="2">The sequence shown here is derived from an EMBL/GenBank/DDBJ whole genome shotgun (WGS) entry which is preliminary data.</text>
</comment>
<protein>
    <recommendedName>
        <fullName evidence="4">Pheromone biosynthesis activating neuropeptide</fullName>
    </recommendedName>
</protein>
<feature type="signal peptide" evidence="1">
    <location>
        <begin position="1"/>
        <end position="24"/>
    </location>
</feature>
<sequence length="170" mass="19263">MSDLRSSLALILLIFAATLHQVRNEKTNCRRALGLVAYPRTGRSSEMTDFHRSARTFGFIHYPRTGRSDLPALYIGANRKHDLGSTLNLEFLSSRDAELDPTFDPDYEEFYPGSPTITRHADKVYPAQKQDNSRPYDLGLRGLHNRQGHLLINVPRVGRDNDHEGSTNLL</sequence>
<reference evidence="2" key="1">
    <citation type="submission" date="2021-08" db="EMBL/GenBank/DDBJ databases">
        <authorList>
            <person name="Misof B."/>
            <person name="Oliver O."/>
            <person name="Podsiadlowski L."/>
            <person name="Donath A."/>
            <person name="Peters R."/>
            <person name="Mayer C."/>
            <person name="Rust J."/>
            <person name="Gunkel S."/>
            <person name="Lesny P."/>
            <person name="Martin S."/>
            <person name="Oeyen J.P."/>
            <person name="Petersen M."/>
            <person name="Panagiotis P."/>
            <person name="Wilbrandt J."/>
            <person name="Tanja T."/>
        </authorList>
    </citation>
    <scope>NUCLEOTIDE SEQUENCE</scope>
    <source>
        <strain evidence="2">GBR_01_08_01A</strain>
        <tissue evidence="2">Thorax + abdomen</tissue>
    </source>
</reference>
<proteinExistence type="predicted"/>
<keyword evidence="1" id="KW-0732">Signal</keyword>
<accession>A0AAD9VPQ3</accession>
<keyword evidence="3" id="KW-1185">Reference proteome</keyword>
<dbReference type="AlphaFoldDB" id="A0AAD9VPQ3"/>
<organism evidence="2 3">
    <name type="scientific">Odynerus spinipes</name>
    <dbReference type="NCBI Taxonomy" id="1348599"/>
    <lineage>
        <taxon>Eukaryota</taxon>
        <taxon>Metazoa</taxon>
        <taxon>Ecdysozoa</taxon>
        <taxon>Arthropoda</taxon>
        <taxon>Hexapoda</taxon>
        <taxon>Insecta</taxon>
        <taxon>Pterygota</taxon>
        <taxon>Neoptera</taxon>
        <taxon>Endopterygota</taxon>
        <taxon>Hymenoptera</taxon>
        <taxon>Apocrita</taxon>
        <taxon>Aculeata</taxon>
        <taxon>Vespoidea</taxon>
        <taxon>Vespidae</taxon>
        <taxon>Eumeninae</taxon>
        <taxon>Odynerus</taxon>
    </lineage>
</organism>
<reference evidence="2" key="2">
    <citation type="journal article" date="2023" name="Commun. Biol.">
        <title>Intrasexual cuticular hydrocarbon dimorphism in a wasp sheds light on hydrocarbon biosynthesis genes in Hymenoptera.</title>
        <authorList>
            <person name="Moris V.C."/>
            <person name="Podsiadlowski L."/>
            <person name="Martin S."/>
            <person name="Oeyen J.P."/>
            <person name="Donath A."/>
            <person name="Petersen M."/>
            <person name="Wilbrandt J."/>
            <person name="Misof B."/>
            <person name="Liedtke D."/>
            <person name="Thamm M."/>
            <person name="Scheiner R."/>
            <person name="Schmitt T."/>
            <person name="Niehuis O."/>
        </authorList>
    </citation>
    <scope>NUCLEOTIDE SEQUENCE</scope>
    <source>
        <strain evidence="2">GBR_01_08_01A</strain>
    </source>
</reference>